<dbReference type="InterPro" id="IPR001680">
    <property type="entry name" value="WD40_rpt"/>
</dbReference>
<dbReference type="InterPro" id="IPR050505">
    <property type="entry name" value="WDR55/POC1"/>
</dbReference>
<comment type="caution">
    <text evidence="3">The sequence shown here is derived from an EMBL/GenBank/DDBJ whole genome shotgun (WGS) entry which is preliminary data.</text>
</comment>
<evidence type="ECO:0000256" key="2">
    <source>
        <dbReference type="ARBA" id="ARBA00022737"/>
    </source>
</evidence>
<reference evidence="3 4" key="1">
    <citation type="submission" date="2021-04" db="EMBL/GenBank/DDBJ databases">
        <title>Genome analysis of Polyangium sp.</title>
        <authorList>
            <person name="Li Y."/>
            <person name="Wang J."/>
        </authorList>
    </citation>
    <scope>NUCLEOTIDE SEQUENCE [LARGE SCALE GENOMIC DNA]</scope>
    <source>
        <strain evidence="3 4">SDU14</strain>
    </source>
</reference>
<dbReference type="AlphaFoldDB" id="A0A9X3XA88"/>
<evidence type="ECO:0000256" key="1">
    <source>
        <dbReference type="ARBA" id="ARBA00022574"/>
    </source>
</evidence>
<dbReference type="PANTHER" id="PTHR44019:SF8">
    <property type="entry name" value="POC1 CENTRIOLAR PROTEIN HOMOLOG"/>
    <property type="match status" value="1"/>
</dbReference>
<sequence length="767" mass="83967">MAAHPFSLPFRRDDRFIGRASELAEIHAALQRSNVVVVRAARDAGGGGMGTTALVMEYAYRYREAYQGVIGAVHEGKLGGRRWDTNPWDALSPRAPAPWGARDVRRRMRHAMQQQQRSEPPIGLFVSIGGALPSKSPAQIAGAGKALFTTDGYDLALSSTTVDIGPLQRRDAFALLGPCVDRDPHGARALVDATQGIPLALRLVAATLDEAPDRPLRDILSFFSTQDDTESPQIAMAGAFRLAWDALASEDARRVLRLLSLLPARMAVSMAPIQALLSEDGDDADRLATGVSLLLRRKLLEERTDGRVSLHPRIAELVKATVLDVEAFVTACDERLSSRLADLDWLEEAVHVRGVQAVLENADAVGWLHTRNNLGYVHSSASRPIVDLLRRIAERRRDATRTRTLFLQQIALADALPPRTEGKLTELCVQAQRRLEERAEPHFQLRTQAGTRSGARDRAGDWNAAAFCLDGCHAITAAQGGHVAIWDAARGETVEERSLDATFHRAPVIAPEGLVLAGQTNHGIELFDLTDGASLGVVTKNQGQVALTPDGRYLAILGSDATVSHYDLRKPTPPRQTRIEKATLSPSPRARASRIALSNDGQRVFVLMDDRRLCVWDVAKERYELHTHVDPSALQPTMPVMPFHALHDEARLVVSGDGRSAISTLPDQLVAWELAPRVHGRVLLELPDELQSLALTGDGGFLLVIAEGCVLIWERVSGQIVSVAPVEVGYVSRSEEIPLSVSRDGRMILVAFPIPIFLTWHRHDRNQ</sequence>
<dbReference type="InterPro" id="IPR015943">
    <property type="entry name" value="WD40/YVTN_repeat-like_dom_sf"/>
</dbReference>
<organism evidence="3 4">
    <name type="scientific">Polyangium jinanense</name>
    <dbReference type="NCBI Taxonomy" id="2829994"/>
    <lineage>
        <taxon>Bacteria</taxon>
        <taxon>Pseudomonadati</taxon>
        <taxon>Myxococcota</taxon>
        <taxon>Polyangia</taxon>
        <taxon>Polyangiales</taxon>
        <taxon>Polyangiaceae</taxon>
        <taxon>Polyangium</taxon>
    </lineage>
</organism>
<dbReference type="SUPFAM" id="SSF50969">
    <property type="entry name" value="YVTN repeat-like/Quinoprotein amine dehydrogenase"/>
    <property type="match status" value="1"/>
</dbReference>
<name>A0A9X3XA88_9BACT</name>
<dbReference type="PANTHER" id="PTHR44019">
    <property type="entry name" value="WD REPEAT-CONTAINING PROTEIN 55"/>
    <property type="match status" value="1"/>
</dbReference>
<proteinExistence type="predicted"/>
<dbReference type="Proteomes" id="UP001151081">
    <property type="component" value="Unassembled WGS sequence"/>
</dbReference>
<dbReference type="RefSeq" id="WP_272425246.1">
    <property type="nucleotide sequence ID" value="NZ_JAGTJJ010000040.1"/>
</dbReference>
<evidence type="ECO:0000313" key="4">
    <source>
        <dbReference type="Proteomes" id="UP001151081"/>
    </source>
</evidence>
<accession>A0A9X3XA88</accession>
<dbReference type="EMBL" id="JAGTJJ010000040">
    <property type="protein sequence ID" value="MDC3986537.1"/>
    <property type="molecule type" value="Genomic_DNA"/>
</dbReference>
<keyword evidence="1" id="KW-0853">WD repeat</keyword>
<dbReference type="InterPro" id="IPR011044">
    <property type="entry name" value="Quino_amine_DH_bsu"/>
</dbReference>
<dbReference type="SMART" id="SM00320">
    <property type="entry name" value="WD40"/>
    <property type="match status" value="4"/>
</dbReference>
<evidence type="ECO:0000313" key="3">
    <source>
        <dbReference type="EMBL" id="MDC3986537.1"/>
    </source>
</evidence>
<protein>
    <submittedName>
        <fullName evidence="3">WD40 repeat domain-containing protein</fullName>
    </submittedName>
</protein>
<keyword evidence="2" id="KW-0677">Repeat</keyword>
<dbReference type="Gene3D" id="2.130.10.10">
    <property type="entry name" value="YVTN repeat-like/Quinoprotein amine dehydrogenase"/>
    <property type="match status" value="1"/>
</dbReference>
<gene>
    <name evidence="3" type="ORF">KEG57_39040</name>
</gene>
<keyword evidence="4" id="KW-1185">Reference proteome</keyword>